<evidence type="ECO:0000313" key="3">
    <source>
        <dbReference type="Proteomes" id="UP000708208"/>
    </source>
</evidence>
<gene>
    <name evidence="2" type="ORF">AFUS01_LOCUS3315</name>
</gene>
<organism evidence="2 3">
    <name type="scientific">Allacma fusca</name>
    <dbReference type="NCBI Taxonomy" id="39272"/>
    <lineage>
        <taxon>Eukaryota</taxon>
        <taxon>Metazoa</taxon>
        <taxon>Ecdysozoa</taxon>
        <taxon>Arthropoda</taxon>
        <taxon>Hexapoda</taxon>
        <taxon>Collembola</taxon>
        <taxon>Symphypleona</taxon>
        <taxon>Sminthuridae</taxon>
        <taxon>Allacma</taxon>
    </lineage>
</organism>
<dbReference type="EMBL" id="CAJVCH010019884">
    <property type="protein sequence ID" value="CAG7687820.1"/>
    <property type="molecule type" value="Genomic_DNA"/>
</dbReference>
<reference evidence="2" key="1">
    <citation type="submission" date="2021-06" db="EMBL/GenBank/DDBJ databases">
        <authorList>
            <person name="Hodson N. C."/>
            <person name="Mongue J. A."/>
            <person name="Jaron S. K."/>
        </authorList>
    </citation>
    <scope>NUCLEOTIDE SEQUENCE</scope>
</reference>
<dbReference type="AlphaFoldDB" id="A0A8J2JBL5"/>
<evidence type="ECO:0000256" key="1">
    <source>
        <dbReference type="SAM" id="MobiDB-lite"/>
    </source>
</evidence>
<sequence>MANDKSSTMLSDMEIAFNTLSQTINDLLDKPNVSKAINKVVITIQSSVNDLIDKFKLVKEDFISKEVEFIKLNSQQRSYDSLANHIVKTIDNAIANKLPDVVKIVHDVEEEIKQLEETQSQFSNASHRPSSRIYYNSDRRNARSSSQNNDDNPTFSNKLTSNQFQRQNARHSSKKANFHENHAVLITANEDKDNPNVKPKVSDILHDKIDPTTLKIASTVSFPSGSLLIKFTSKDDLDLFTSKVQQIDELSIKPQRTIDRQFRIHSVPNALTAEKLLIDVQQQLNETPHSIDFIQYRNEKSTGKLAIIKCSERLYQTARNTRCIRIGYDHFNLDCQIRIPRCSKCGLIGHPDKFCRNSTISPKNIAKDDHCLDCSFFNHTIRTSKLSTARLRPTRHQTNDRSCPTVRYYVNKVNR</sequence>
<dbReference type="OrthoDB" id="10026072at2759"/>
<protein>
    <submittedName>
        <fullName evidence="2">Uncharacterized protein</fullName>
    </submittedName>
</protein>
<keyword evidence="3" id="KW-1185">Reference proteome</keyword>
<feature type="region of interest" description="Disordered" evidence="1">
    <location>
        <begin position="139"/>
        <end position="176"/>
    </location>
</feature>
<accession>A0A8J2JBL5</accession>
<evidence type="ECO:0000313" key="2">
    <source>
        <dbReference type="EMBL" id="CAG7687820.1"/>
    </source>
</evidence>
<feature type="compositionally biased region" description="Polar residues" evidence="1">
    <location>
        <begin position="143"/>
        <end position="167"/>
    </location>
</feature>
<name>A0A8J2JBL5_9HEXA</name>
<comment type="caution">
    <text evidence="2">The sequence shown here is derived from an EMBL/GenBank/DDBJ whole genome shotgun (WGS) entry which is preliminary data.</text>
</comment>
<dbReference type="Proteomes" id="UP000708208">
    <property type="component" value="Unassembled WGS sequence"/>
</dbReference>
<proteinExistence type="predicted"/>